<gene>
    <name evidence="3" type="ORF">DH2020_030579</name>
</gene>
<dbReference type="PANTHER" id="PTHR23024">
    <property type="entry name" value="ARYLACETAMIDE DEACETYLASE"/>
    <property type="match status" value="1"/>
</dbReference>
<protein>
    <recommendedName>
        <fullName evidence="2">Alpha/beta hydrolase fold-3 domain-containing protein</fullName>
    </recommendedName>
</protein>
<organism evidence="3 4">
    <name type="scientific">Rehmannia glutinosa</name>
    <name type="common">Chinese foxglove</name>
    <dbReference type="NCBI Taxonomy" id="99300"/>
    <lineage>
        <taxon>Eukaryota</taxon>
        <taxon>Viridiplantae</taxon>
        <taxon>Streptophyta</taxon>
        <taxon>Embryophyta</taxon>
        <taxon>Tracheophyta</taxon>
        <taxon>Spermatophyta</taxon>
        <taxon>Magnoliopsida</taxon>
        <taxon>eudicotyledons</taxon>
        <taxon>Gunneridae</taxon>
        <taxon>Pentapetalae</taxon>
        <taxon>asterids</taxon>
        <taxon>lamiids</taxon>
        <taxon>Lamiales</taxon>
        <taxon>Orobanchaceae</taxon>
        <taxon>Rehmannieae</taxon>
        <taxon>Rehmannia</taxon>
    </lineage>
</organism>
<dbReference type="InterPro" id="IPR050466">
    <property type="entry name" value="Carboxylest/Gibb_receptor"/>
</dbReference>
<comment type="similarity">
    <text evidence="1">Belongs to the 'GDXG' lipolytic enzyme family.</text>
</comment>
<reference evidence="3 4" key="1">
    <citation type="journal article" date="2021" name="Comput. Struct. Biotechnol. J.">
        <title>De novo genome assembly of the potent medicinal plant Rehmannia glutinosa using nanopore technology.</title>
        <authorList>
            <person name="Ma L."/>
            <person name="Dong C."/>
            <person name="Song C."/>
            <person name="Wang X."/>
            <person name="Zheng X."/>
            <person name="Niu Y."/>
            <person name="Chen S."/>
            <person name="Feng W."/>
        </authorList>
    </citation>
    <scope>NUCLEOTIDE SEQUENCE [LARGE SCALE GENOMIC DNA]</scope>
    <source>
        <strain evidence="3">DH-2019</strain>
    </source>
</reference>
<dbReference type="PANTHER" id="PTHR23024:SF467">
    <property type="entry name" value="CARBOXYLESTERASE 12-RELATED"/>
    <property type="match status" value="1"/>
</dbReference>
<evidence type="ECO:0000256" key="1">
    <source>
        <dbReference type="ARBA" id="ARBA00010515"/>
    </source>
</evidence>
<keyword evidence="4" id="KW-1185">Reference proteome</keyword>
<dbReference type="InterPro" id="IPR029058">
    <property type="entry name" value="AB_hydrolase_fold"/>
</dbReference>
<dbReference type="EMBL" id="JABTTQ020001081">
    <property type="protein sequence ID" value="KAK6135676.1"/>
    <property type="molecule type" value="Genomic_DNA"/>
</dbReference>
<comment type="caution">
    <text evidence="3">The sequence shown here is derived from an EMBL/GenBank/DDBJ whole genome shotgun (WGS) entry which is preliminary data.</text>
</comment>
<dbReference type="Gene3D" id="3.40.50.1820">
    <property type="entry name" value="alpha/beta hydrolase"/>
    <property type="match status" value="1"/>
</dbReference>
<sequence>MDYRVCRSESRRRQCWWEYHQQYSYSGRDPVGNEETHEMYPKSYLDKLWEYVCPGTTGLDDSWINSGMDPKLSRFGCKRVLVYVAEKDFMKERGWFYKEVLRKSGWDGEIEVVDVEGEDHIFSVFAPDSENGMAMLKKVAAFINE</sequence>
<evidence type="ECO:0000313" key="4">
    <source>
        <dbReference type="Proteomes" id="UP001318860"/>
    </source>
</evidence>
<dbReference type="InterPro" id="IPR013094">
    <property type="entry name" value="AB_hydrolase_3"/>
</dbReference>
<evidence type="ECO:0000259" key="2">
    <source>
        <dbReference type="Pfam" id="PF07859"/>
    </source>
</evidence>
<dbReference type="Pfam" id="PF07859">
    <property type="entry name" value="Abhydrolase_3"/>
    <property type="match status" value="1"/>
</dbReference>
<dbReference type="Proteomes" id="UP001318860">
    <property type="component" value="Unassembled WGS sequence"/>
</dbReference>
<name>A0ABR0VMY8_REHGL</name>
<proteinExistence type="inferred from homology"/>
<feature type="domain" description="Alpha/beta hydrolase fold-3" evidence="2">
    <location>
        <begin position="35"/>
        <end position="122"/>
    </location>
</feature>
<accession>A0ABR0VMY8</accession>
<evidence type="ECO:0000313" key="3">
    <source>
        <dbReference type="EMBL" id="KAK6135676.1"/>
    </source>
</evidence>
<dbReference type="SUPFAM" id="SSF53474">
    <property type="entry name" value="alpha/beta-Hydrolases"/>
    <property type="match status" value="1"/>
</dbReference>